<dbReference type="Proteomes" id="UP001497516">
    <property type="component" value="Chromosome 4"/>
</dbReference>
<evidence type="ECO:0000256" key="1">
    <source>
        <dbReference type="SAM" id="MobiDB-lite"/>
    </source>
</evidence>
<reference evidence="2 3" key="1">
    <citation type="submission" date="2024-04" db="EMBL/GenBank/DDBJ databases">
        <authorList>
            <person name="Fracassetti M."/>
        </authorList>
    </citation>
    <scope>NUCLEOTIDE SEQUENCE [LARGE SCALE GENOMIC DNA]</scope>
</reference>
<evidence type="ECO:0000313" key="2">
    <source>
        <dbReference type="EMBL" id="CAL1382072.1"/>
    </source>
</evidence>
<gene>
    <name evidence="2" type="ORF">LTRI10_LOCUS23415</name>
</gene>
<feature type="region of interest" description="Disordered" evidence="1">
    <location>
        <begin position="1"/>
        <end position="37"/>
    </location>
</feature>
<dbReference type="AlphaFoldDB" id="A0AAV2E8S5"/>
<accession>A0AAV2E8S5</accession>
<feature type="compositionally biased region" description="Basic residues" evidence="1">
    <location>
        <begin position="8"/>
        <end position="18"/>
    </location>
</feature>
<proteinExistence type="predicted"/>
<protein>
    <submittedName>
        <fullName evidence="2">Uncharacterized protein</fullName>
    </submittedName>
</protein>
<organism evidence="2 3">
    <name type="scientific">Linum trigynum</name>
    <dbReference type="NCBI Taxonomy" id="586398"/>
    <lineage>
        <taxon>Eukaryota</taxon>
        <taxon>Viridiplantae</taxon>
        <taxon>Streptophyta</taxon>
        <taxon>Embryophyta</taxon>
        <taxon>Tracheophyta</taxon>
        <taxon>Spermatophyta</taxon>
        <taxon>Magnoliopsida</taxon>
        <taxon>eudicotyledons</taxon>
        <taxon>Gunneridae</taxon>
        <taxon>Pentapetalae</taxon>
        <taxon>rosids</taxon>
        <taxon>fabids</taxon>
        <taxon>Malpighiales</taxon>
        <taxon>Linaceae</taxon>
        <taxon>Linum</taxon>
    </lineage>
</organism>
<sequence>MGKDLSRRKVTSKAKKHIQVFSDKRASSSSGGGGTALVSATTAAANRRQSPITLLPHYDACRRYYHGFFWFWLHGQLYTPMA</sequence>
<evidence type="ECO:0000313" key="3">
    <source>
        <dbReference type="Proteomes" id="UP001497516"/>
    </source>
</evidence>
<name>A0AAV2E8S5_9ROSI</name>
<dbReference type="EMBL" id="OZ034817">
    <property type="protein sequence ID" value="CAL1382072.1"/>
    <property type="molecule type" value="Genomic_DNA"/>
</dbReference>
<keyword evidence="3" id="KW-1185">Reference proteome</keyword>